<name>A0A2S9D0A4_CHRCI</name>
<evidence type="ECO:0000313" key="4">
    <source>
        <dbReference type="Proteomes" id="UP000238325"/>
    </source>
</evidence>
<protein>
    <recommendedName>
        <fullName evidence="1">ATPase AAA-type core domain-containing protein</fullName>
    </recommendedName>
</protein>
<dbReference type="InterPro" id="IPR003959">
    <property type="entry name" value="ATPase_AAA_core"/>
</dbReference>
<dbReference type="InterPro" id="IPR051396">
    <property type="entry name" value="Bact_Antivir_Def_Nuclease"/>
</dbReference>
<dbReference type="SUPFAM" id="SSF52540">
    <property type="entry name" value="P-loop containing nucleoside triphosphate hydrolases"/>
    <property type="match status" value="1"/>
</dbReference>
<evidence type="ECO:0000313" key="2">
    <source>
        <dbReference type="EMBL" id="PRB86141.1"/>
    </source>
</evidence>
<organism evidence="2 5">
    <name type="scientific">Chryseobacterium culicis</name>
    <dbReference type="NCBI Taxonomy" id="680127"/>
    <lineage>
        <taxon>Bacteria</taxon>
        <taxon>Pseudomonadati</taxon>
        <taxon>Bacteroidota</taxon>
        <taxon>Flavobacteriia</taxon>
        <taxon>Flavobacteriales</taxon>
        <taxon>Weeksellaceae</taxon>
        <taxon>Chryseobacterium group</taxon>
        <taxon>Chryseobacterium</taxon>
    </lineage>
</organism>
<keyword evidence="4" id="KW-1185">Reference proteome</keyword>
<feature type="domain" description="ATPase AAA-type core" evidence="1">
    <location>
        <begin position="192"/>
        <end position="347"/>
    </location>
</feature>
<dbReference type="Pfam" id="PF13304">
    <property type="entry name" value="AAA_21"/>
    <property type="match status" value="1"/>
</dbReference>
<dbReference type="EMBL" id="PCPH01000001">
    <property type="protein sequence ID" value="PRB91894.1"/>
    <property type="molecule type" value="Genomic_DNA"/>
</dbReference>
<dbReference type="PANTHER" id="PTHR43581:SF2">
    <property type="entry name" value="EXCINUCLEASE ATPASE SUBUNIT"/>
    <property type="match status" value="1"/>
</dbReference>
<dbReference type="Proteomes" id="UP000238534">
    <property type="component" value="Unassembled WGS sequence"/>
</dbReference>
<reference evidence="4 5" key="1">
    <citation type="submission" date="2017-09" db="EMBL/GenBank/DDBJ databases">
        <title>Genomic, metabolic, and phenotypic characteristics of bacterial isolates from the natural microbiome of the model nematode Caenorhabditis elegans.</title>
        <authorList>
            <person name="Zimmermann J."/>
            <person name="Obeng N."/>
            <person name="Yang W."/>
            <person name="Obeng O."/>
            <person name="Kissoyan K."/>
            <person name="Pees B."/>
            <person name="Dirksen P."/>
            <person name="Hoppner M."/>
            <person name="Franke A."/>
            <person name="Rosenstiel P."/>
            <person name="Leippe M."/>
            <person name="Dierking K."/>
            <person name="Kaleta C."/>
            <person name="Schulenburg H."/>
        </authorList>
    </citation>
    <scope>NUCLEOTIDE SEQUENCE [LARGE SCALE GENOMIC DNA]</scope>
    <source>
        <strain evidence="2 5">MYb25</strain>
        <strain evidence="3 4">MYb44</strain>
    </source>
</reference>
<dbReference type="Gene3D" id="3.40.50.300">
    <property type="entry name" value="P-loop containing nucleotide triphosphate hydrolases"/>
    <property type="match status" value="1"/>
</dbReference>
<evidence type="ECO:0000313" key="3">
    <source>
        <dbReference type="EMBL" id="PRB91894.1"/>
    </source>
</evidence>
<dbReference type="AlphaFoldDB" id="A0A2S9D0A4"/>
<sequence length="449" mass="52479">MYINSINHAKENYNMIISYNKGHKSYKFYNRTYKNSENIYTIIVGKNGSGKSRLLNGVIENFIPHNLIRKHGNSKPGEVICTEPPKKIIAVSTSPYDKFPLIQPQYYEPIINTFYSYIGIRDVKSFDISLGFMSKIIKELLYIRLGKEGNYLEVINVLKYLGYSEELIITFEIGTTSTQVKKFLEDQDLSNLSKGPSKLHRYFFEDQFKTEKIEKLKNIFFEYDFRKEKRLPIVTMNVEYIHSEMHIHDLLFLIECGIARLKDVEIMKLETERIHKINEASSGQQCIFTTFLGIACHIEDNSLIVIDEPEISLHPEWQERYITLLMETFQNYKNCHFIIATHSPQIIARLSQQNCFILQMDEMELKNGYEMANNSVDFQLANVFNAPGFKNEYLARISFSIISKVGKTNHFDDEDLRNFELLKSQIKNLQNNDPIKNLFQLIKELKKNG</sequence>
<comment type="caution">
    <text evidence="2">The sequence shown here is derived from an EMBL/GenBank/DDBJ whole genome shotgun (WGS) entry which is preliminary data.</text>
</comment>
<dbReference type="EMBL" id="PCPP01000001">
    <property type="protein sequence ID" value="PRB86141.1"/>
    <property type="molecule type" value="Genomic_DNA"/>
</dbReference>
<dbReference type="InterPro" id="IPR027417">
    <property type="entry name" value="P-loop_NTPase"/>
</dbReference>
<evidence type="ECO:0000313" key="5">
    <source>
        <dbReference type="Proteomes" id="UP000238534"/>
    </source>
</evidence>
<accession>A0A2S9D0A4</accession>
<dbReference type="PANTHER" id="PTHR43581">
    <property type="entry name" value="ATP/GTP PHOSPHATASE"/>
    <property type="match status" value="1"/>
</dbReference>
<proteinExistence type="predicted"/>
<dbReference type="GO" id="GO:0005524">
    <property type="term" value="F:ATP binding"/>
    <property type="evidence" value="ECO:0007669"/>
    <property type="project" value="InterPro"/>
</dbReference>
<dbReference type="Proteomes" id="UP000238325">
    <property type="component" value="Unassembled WGS sequence"/>
</dbReference>
<evidence type="ECO:0000259" key="1">
    <source>
        <dbReference type="Pfam" id="PF13304"/>
    </source>
</evidence>
<dbReference type="GO" id="GO:0016887">
    <property type="term" value="F:ATP hydrolysis activity"/>
    <property type="evidence" value="ECO:0007669"/>
    <property type="project" value="InterPro"/>
</dbReference>
<gene>
    <name evidence="2" type="ORF">CQ022_07795</name>
    <name evidence="3" type="ORF">CQ033_01465</name>
</gene>